<reference evidence="3" key="1">
    <citation type="journal article" date="2014" name="Int. J. Syst. Evol. Microbiol.">
        <title>Complete genome sequence of Corynebacterium casei LMG S-19264T (=DSM 44701T), isolated from a smear-ripened cheese.</title>
        <authorList>
            <consortium name="US DOE Joint Genome Institute (JGI-PGF)"/>
            <person name="Walter F."/>
            <person name="Albersmeier A."/>
            <person name="Kalinowski J."/>
            <person name="Ruckert C."/>
        </authorList>
    </citation>
    <scope>NUCLEOTIDE SEQUENCE</scope>
    <source>
        <strain evidence="3">VKM Ac-1321</strain>
    </source>
</reference>
<evidence type="ECO:0000259" key="2">
    <source>
        <dbReference type="PROSITE" id="PS50056"/>
    </source>
</evidence>
<dbReference type="InterPro" id="IPR026893">
    <property type="entry name" value="Tyr/Ser_Pase_IphP-type"/>
</dbReference>
<dbReference type="InterPro" id="IPR000387">
    <property type="entry name" value="Tyr_Pase_dom"/>
</dbReference>
<dbReference type="PROSITE" id="PS00383">
    <property type="entry name" value="TYR_PHOSPHATASE_1"/>
    <property type="match status" value="1"/>
</dbReference>
<comment type="similarity">
    <text evidence="1">Belongs to the protein-tyrosine phosphatase family.</text>
</comment>
<dbReference type="InterPro" id="IPR029021">
    <property type="entry name" value="Prot-tyrosine_phosphatase-like"/>
</dbReference>
<dbReference type="PANTHER" id="PTHR31126:SF1">
    <property type="entry name" value="TYROSINE SPECIFIC PROTEIN PHOSPHATASES DOMAIN-CONTAINING PROTEIN"/>
    <property type="match status" value="1"/>
</dbReference>
<reference evidence="3" key="2">
    <citation type="submission" date="2023-01" db="EMBL/GenBank/DDBJ databases">
        <authorList>
            <person name="Sun Q."/>
            <person name="Evtushenko L."/>
        </authorList>
    </citation>
    <scope>NUCLEOTIDE SEQUENCE</scope>
    <source>
        <strain evidence="3">VKM Ac-1321</strain>
    </source>
</reference>
<proteinExistence type="inferred from homology"/>
<gene>
    <name evidence="3" type="ORF">GCM10017581_039000</name>
</gene>
<protein>
    <recommendedName>
        <fullName evidence="2">Tyrosine specific protein phosphatases domain-containing protein</fullName>
    </recommendedName>
</protein>
<evidence type="ECO:0000313" key="3">
    <source>
        <dbReference type="EMBL" id="GLL02158.1"/>
    </source>
</evidence>
<dbReference type="Gene3D" id="3.90.190.10">
    <property type="entry name" value="Protein tyrosine phosphatase superfamily"/>
    <property type="match status" value="1"/>
</dbReference>
<dbReference type="PROSITE" id="PS50056">
    <property type="entry name" value="TYR_PHOSPHATASE_2"/>
    <property type="match status" value="1"/>
</dbReference>
<feature type="domain" description="Tyrosine specific protein phosphatases" evidence="2">
    <location>
        <begin position="14"/>
        <end position="56"/>
    </location>
</feature>
<comment type="caution">
    <text evidence="3">The sequence shown here is derived from an EMBL/GenBank/DDBJ whole genome shotgun (WGS) entry which is preliminary data.</text>
</comment>
<organism evidence="3 4">
    <name type="scientific">Dactylosporangium matsuzakiense</name>
    <dbReference type="NCBI Taxonomy" id="53360"/>
    <lineage>
        <taxon>Bacteria</taxon>
        <taxon>Bacillati</taxon>
        <taxon>Actinomycetota</taxon>
        <taxon>Actinomycetes</taxon>
        <taxon>Micromonosporales</taxon>
        <taxon>Micromonosporaceae</taxon>
        <taxon>Dactylosporangium</taxon>
    </lineage>
</organism>
<sequence>MNRDAQVIVEQRGHALTTALRALAHSGATPALVHCASGKDRTGLVVALALALAGVDRAAIVADYAASERHLPAAHLDAIVARWPARANAAALIRLSPPAALERIFRHIDDRHGSVAGYARAHGLTAEDLTQLNRSLSAP</sequence>
<dbReference type="Proteomes" id="UP001143480">
    <property type="component" value="Unassembled WGS sequence"/>
</dbReference>
<dbReference type="PANTHER" id="PTHR31126">
    <property type="entry name" value="TYROSINE-PROTEIN PHOSPHATASE"/>
    <property type="match status" value="1"/>
</dbReference>
<dbReference type="RefSeq" id="WP_369015605.1">
    <property type="nucleotide sequence ID" value="NZ_BSFP01000021.1"/>
</dbReference>
<dbReference type="InterPro" id="IPR016130">
    <property type="entry name" value="Tyr_Pase_AS"/>
</dbReference>
<dbReference type="GO" id="GO:0004721">
    <property type="term" value="F:phosphoprotein phosphatase activity"/>
    <property type="evidence" value="ECO:0007669"/>
    <property type="project" value="InterPro"/>
</dbReference>
<evidence type="ECO:0000256" key="1">
    <source>
        <dbReference type="ARBA" id="ARBA00009580"/>
    </source>
</evidence>
<accession>A0A9W6NMH4</accession>
<dbReference type="Pfam" id="PF13350">
    <property type="entry name" value="Y_phosphatase3"/>
    <property type="match status" value="1"/>
</dbReference>
<keyword evidence="4" id="KW-1185">Reference proteome</keyword>
<dbReference type="EMBL" id="BSFP01000021">
    <property type="protein sequence ID" value="GLL02158.1"/>
    <property type="molecule type" value="Genomic_DNA"/>
</dbReference>
<name>A0A9W6NMH4_9ACTN</name>
<dbReference type="SUPFAM" id="SSF52799">
    <property type="entry name" value="(Phosphotyrosine protein) phosphatases II"/>
    <property type="match status" value="1"/>
</dbReference>
<evidence type="ECO:0000313" key="4">
    <source>
        <dbReference type="Proteomes" id="UP001143480"/>
    </source>
</evidence>
<dbReference type="AlphaFoldDB" id="A0A9W6NMH4"/>